<evidence type="ECO:0000256" key="3">
    <source>
        <dbReference type="ARBA" id="ARBA00020955"/>
    </source>
</evidence>
<keyword evidence="5 12" id="KW-0808">Transferase</keyword>
<dbReference type="PANTHER" id="PTHR45839">
    <property type="match status" value="1"/>
</dbReference>
<dbReference type="InterPro" id="IPR001296">
    <property type="entry name" value="Glyco_trans_1"/>
</dbReference>
<dbReference type="SUPFAM" id="SSF53756">
    <property type="entry name" value="UDP-Glycosyltransferase/glycogen phosphorylase"/>
    <property type="match status" value="1"/>
</dbReference>
<dbReference type="Pfam" id="PF24861">
    <property type="entry name" value="SUS_N"/>
    <property type="match status" value="1"/>
</dbReference>
<dbReference type="Gene3D" id="3.40.50.2000">
    <property type="entry name" value="Glycogen Phosphorylase B"/>
    <property type="match status" value="2"/>
</dbReference>
<evidence type="ECO:0000259" key="11">
    <source>
        <dbReference type="Pfam" id="PF24862"/>
    </source>
</evidence>
<evidence type="ECO:0000256" key="6">
    <source>
        <dbReference type="ARBA" id="ARBA00049030"/>
    </source>
</evidence>
<keyword evidence="4 12" id="KW-0328">Glycosyltransferase</keyword>
<comment type="catalytic activity">
    <reaction evidence="6">
        <text>an NDP-alpha-D-glucose + D-fructose = a ribonucleoside 5'-diphosphate + sucrose + H(+)</text>
        <dbReference type="Rhea" id="RHEA:16241"/>
        <dbReference type="ChEBI" id="CHEBI:15378"/>
        <dbReference type="ChEBI" id="CHEBI:17992"/>
        <dbReference type="ChEBI" id="CHEBI:37721"/>
        <dbReference type="ChEBI" id="CHEBI:57930"/>
        <dbReference type="ChEBI" id="CHEBI:76533"/>
        <dbReference type="EC" id="2.4.1.13"/>
    </reaction>
</comment>
<dbReference type="InterPro" id="IPR056736">
    <property type="entry name" value="SUS_EPBD"/>
</dbReference>
<feature type="domain" description="Sucrose synthase first GT-B" evidence="9">
    <location>
        <begin position="257"/>
        <end position="549"/>
    </location>
</feature>
<dbReference type="GO" id="GO:0005985">
    <property type="term" value="P:sucrose metabolic process"/>
    <property type="evidence" value="ECO:0007669"/>
    <property type="project" value="UniProtKB-UniRule"/>
</dbReference>
<dbReference type="EC" id="2.4.1.13" evidence="2 7"/>
<feature type="domain" description="Sucrose synthase EPBD" evidence="11">
    <location>
        <begin position="146"/>
        <end position="234"/>
    </location>
</feature>
<feature type="domain" description="Glycosyl transferase family 1" evidence="8">
    <location>
        <begin position="564"/>
        <end position="723"/>
    </location>
</feature>
<evidence type="ECO:0000259" key="10">
    <source>
        <dbReference type="Pfam" id="PF24861"/>
    </source>
</evidence>
<protein>
    <recommendedName>
        <fullName evidence="3 7">Sucrose synthase</fullName>
        <ecNumber evidence="2 7">2.4.1.13</ecNumber>
    </recommendedName>
</protein>
<dbReference type="GO" id="GO:0016157">
    <property type="term" value="F:sucrose synthase activity"/>
    <property type="evidence" value="ECO:0007669"/>
    <property type="project" value="UniProtKB-UniRule"/>
</dbReference>
<dbReference type="PANTHER" id="PTHR45839:SF7">
    <property type="entry name" value="SUCROSE SYNTHASE 1"/>
    <property type="match status" value="1"/>
</dbReference>
<evidence type="ECO:0000256" key="5">
    <source>
        <dbReference type="ARBA" id="ARBA00022679"/>
    </source>
</evidence>
<dbReference type="Gene3D" id="3.10.450.330">
    <property type="match status" value="1"/>
</dbReference>
<evidence type="ECO:0000259" key="8">
    <source>
        <dbReference type="Pfam" id="PF00534"/>
    </source>
</evidence>
<dbReference type="eggNOG" id="COG0438">
    <property type="taxonomic scope" value="Bacteria"/>
</dbReference>
<evidence type="ECO:0000256" key="1">
    <source>
        <dbReference type="ARBA" id="ARBA00006530"/>
    </source>
</evidence>
<dbReference type="Pfam" id="PF24862">
    <property type="entry name" value="SUS_EPBD"/>
    <property type="match status" value="1"/>
</dbReference>
<dbReference type="HOGENOM" id="CLU_019158_1_0_3"/>
<evidence type="ECO:0000313" key="12">
    <source>
        <dbReference type="EMBL" id="ACL46233.1"/>
    </source>
</evidence>
<name>B8HUN1_CYAP4</name>
<comment type="similarity">
    <text evidence="1">Belongs to the glycosyltransferase 1 family.</text>
</comment>
<sequence length="803" mass="92872">MRDLVESVLTSDEKIDLARFLDRLIQQGKQYFLRNEILQHFSSYCREAEKAAHFYYASYLGKLLHYTHELILEEGAVWLLVRSTINDQQIWQISTDLNRYGRMSPHDLLEVRDRLVNRSQSSILEINVHPFYNMAYAVEDPRNIGQGLAFLNHYLCNQVSIDRTRWLDVLFRVLCGHEYDGLSLLINEQIGSGEDLYKQVQQALWFIRQRPGDEPWEQLHYYLEKLGFAPGWGDRASRVEETLELLQYLMDSPAPPILEAFLARIPIVFRAVLVSIHGWVGQSGVMGRSETMSQVSYVLEQARQLEHELQSDIKRSGLDRLGIRPQVVILTRLIPHCEETLCYLPLEKLAETMNGWILRVPFRECNPNVTDNWISKFEIWPYLENFAIDAEKVLLAQLGGRPQLIVGHYSDGNLVAYLLARRFKAIHCQVAHALEKPKYLFSDLYWQDWEAQYHFSAQFTADLITMNAANFIITSSYQEIVGTPESVGQYESYKCFTMPQLYHVVNGIELCSPKFNRVPPGVNENIFFPYTHKDSRDPCLCQRIHHLLFHHTDDHILGHLDQPEKKPLLTIAPISSIKNLTGLVECFGRSPELQNHCNLILITSKLHPSEASHAEEETEITQLHDLINQYQLHGRVRWLGLPLPHTDLGEIYRVVADQRGFFVHFARFEAFGQTILEAMISGLPAFATQFGGCLEIIQDGENGFHINPTDPEGTVKKILAFIHACAADPTYWQGISERAIERVQQQYNWPSHIRQLLLLTKIYGFWNCMAQQQREALLNYMDALYHLIYKPRAAEILAQHLYR</sequence>
<gene>
    <name evidence="12" type="ordered locus">Cyan7425_3916</name>
</gene>
<dbReference type="Pfam" id="PF00534">
    <property type="entry name" value="Glycos_transf_1"/>
    <property type="match status" value="1"/>
</dbReference>
<evidence type="ECO:0000256" key="4">
    <source>
        <dbReference type="ARBA" id="ARBA00022676"/>
    </source>
</evidence>
<dbReference type="InterPro" id="IPR056735">
    <property type="entry name" value="SUS_N"/>
</dbReference>
<dbReference type="Gene3D" id="1.20.120.1230">
    <property type="match status" value="1"/>
</dbReference>
<dbReference type="EMBL" id="CP001344">
    <property type="protein sequence ID" value="ACL46233.1"/>
    <property type="molecule type" value="Genomic_DNA"/>
</dbReference>
<reference evidence="12" key="1">
    <citation type="submission" date="2009-01" db="EMBL/GenBank/DDBJ databases">
        <title>Complete sequence of chromosome Cyanothece sp. PCC 7425.</title>
        <authorList>
            <consortium name="US DOE Joint Genome Institute"/>
            <person name="Lucas S."/>
            <person name="Copeland A."/>
            <person name="Lapidus A."/>
            <person name="Glavina del Rio T."/>
            <person name="Dalin E."/>
            <person name="Tice H."/>
            <person name="Bruce D."/>
            <person name="Goodwin L."/>
            <person name="Pitluck S."/>
            <person name="Sims D."/>
            <person name="Meineke L."/>
            <person name="Brettin T."/>
            <person name="Detter J.C."/>
            <person name="Han C."/>
            <person name="Larimer F."/>
            <person name="Land M."/>
            <person name="Hauser L."/>
            <person name="Kyrpides N."/>
            <person name="Ovchinnikova G."/>
            <person name="Liberton M."/>
            <person name="Stoeckel J."/>
            <person name="Banerjee A."/>
            <person name="Singh A."/>
            <person name="Page L."/>
            <person name="Sato H."/>
            <person name="Zhao L."/>
            <person name="Sherman L."/>
            <person name="Pakrasi H."/>
            <person name="Richardson P."/>
        </authorList>
    </citation>
    <scope>NUCLEOTIDE SEQUENCE</scope>
    <source>
        <strain evidence="12">PCC 7425</strain>
    </source>
</reference>
<organism evidence="12">
    <name type="scientific">Cyanothece sp. (strain PCC 7425 / ATCC 29141)</name>
    <dbReference type="NCBI Taxonomy" id="395961"/>
    <lineage>
        <taxon>Bacteria</taxon>
        <taxon>Bacillati</taxon>
        <taxon>Cyanobacteriota</taxon>
        <taxon>Cyanophyceae</taxon>
        <taxon>Gomontiellales</taxon>
        <taxon>Cyanothecaceae</taxon>
        <taxon>Cyanothece</taxon>
    </lineage>
</organism>
<dbReference type="InterPro" id="IPR012820">
    <property type="entry name" value="Sucrose_synthase_pln/cyn"/>
</dbReference>
<dbReference type="KEGG" id="cyn:Cyan7425_3916"/>
<dbReference type="CAZy" id="GT4">
    <property type="family name" value="Glycosyltransferase Family 4"/>
</dbReference>
<evidence type="ECO:0000256" key="7">
    <source>
        <dbReference type="NCBIfam" id="TIGR02470"/>
    </source>
</evidence>
<evidence type="ECO:0000256" key="2">
    <source>
        <dbReference type="ARBA" id="ARBA00012540"/>
    </source>
</evidence>
<dbReference type="AlphaFoldDB" id="B8HUN1"/>
<feature type="domain" description="Sucrose synthase N-terminal" evidence="10">
    <location>
        <begin position="5"/>
        <end position="111"/>
    </location>
</feature>
<proteinExistence type="inferred from homology"/>
<accession>B8HUN1</accession>
<dbReference type="NCBIfam" id="TIGR02470">
    <property type="entry name" value="sucr_synth"/>
    <property type="match status" value="1"/>
</dbReference>
<dbReference type="Pfam" id="PF00862">
    <property type="entry name" value="GT-B_Sucrose_synth"/>
    <property type="match status" value="1"/>
</dbReference>
<dbReference type="InterPro" id="IPR000368">
    <property type="entry name" value="Sucrose_synth_GT-B1"/>
</dbReference>
<dbReference type="STRING" id="395961.Cyan7425_3916"/>
<dbReference type="OrthoDB" id="7847955at2"/>
<evidence type="ECO:0000259" key="9">
    <source>
        <dbReference type="Pfam" id="PF00862"/>
    </source>
</evidence>